<dbReference type="PROSITE" id="PS51635">
    <property type="entry name" value="PNPLA"/>
    <property type="match status" value="1"/>
</dbReference>
<protein>
    <submittedName>
        <fullName evidence="6">Patatin-like phospholipase family protein</fullName>
    </submittedName>
</protein>
<dbReference type="Proteomes" id="UP000465601">
    <property type="component" value="Unassembled WGS sequence"/>
</dbReference>
<feature type="short sequence motif" description="GXGXXG" evidence="4">
    <location>
        <begin position="8"/>
        <end position="13"/>
    </location>
</feature>
<evidence type="ECO:0000313" key="6">
    <source>
        <dbReference type="EMBL" id="KAB3531153.1"/>
    </source>
</evidence>
<feature type="short sequence motif" description="GXSXG" evidence="4">
    <location>
        <begin position="35"/>
        <end position="39"/>
    </location>
</feature>
<dbReference type="EMBL" id="WBZB01000014">
    <property type="protein sequence ID" value="KAB3531153.1"/>
    <property type="molecule type" value="Genomic_DNA"/>
</dbReference>
<dbReference type="AlphaFoldDB" id="A0A833HPT5"/>
<dbReference type="InterPro" id="IPR002641">
    <property type="entry name" value="PNPLA_dom"/>
</dbReference>
<proteinExistence type="predicted"/>
<organism evidence="6 7">
    <name type="scientific">Alkaliphilus serpentinus</name>
    <dbReference type="NCBI Taxonomy" id="1482731"/>
    <lineage>
        <taxon>Bacteria</taxon>
        <taxon>Bacillati</taxon>
        <taxon>Bacillota</taxon>
        <taxon>Clostridia</taxon>
        <taxon>Peptostreptococcales</taxon>
        <taxon>Natronincolaceae</taxon>
        <taxon>Alkaliphilus</taxon>
    </lineage>
</organism>
<keyword evidence="1 4" id="KW-0378">Hydrolase</keyword>
<dbReference type="GO" id="GO:0016787">
    <property type="term" value="F:hydrolase activity"/>
    <property type="evidence" value="ECO:0007669"/>
    <property type="project" value="UniProtKB-UniRule"/>
</dbReference>
<accession>A0A833HPT5</accession>
<feature type="active site" description="Proton acceptor" evidence="4">
    <location>
        <position position="178"/>
    </location>
</feature>
<reference evidence="6 7" key="1">
    <citation type="submission" date="2019-10" db="EMBL/GenBank/DDBJ databases">
        <title>Alkaliphilus serpentinus sp. nov. and Alkaliphilus pronyensis sp. nov., two novel anaerobic alkaliphilic species isolated from the serpentinized-hosted hydrothermal field of the Prony Bay (New Caledonia).</title>
        <authorList>
            <person name="Postec A."/>
        </authorList>
    </citation>
    <scope>NUCLEOTIDE SEQUENCE [LARGE SCALE GENOMIC DNA]</scope>
    <source>
        <strain evidence="6 7">LacT</strain>
    </source>
</reference>
<evidence type="ECO:0000256" key="1">
    <source>
        <dbReference type="ARBA" id="ARBA00022801"/>
    </source>
</evidence>
<feature type="domain" description="PNPLA" evidence="5">
    <location>
        <begin position="4"/>
        <end position="191"/>
    </location>
</feature>
<dbReference type="Gene3D" id="3.40.1090.10">
    <property type="entry name" value="Cytosolic phospholipase A2 catalytic domain"/>
    <property type="match status" value="1"/>
</dbReference>
<name>A0A833HPT5_9FIRM</name>
<keyword evidence="7" id="KW-1185">Reference proteome</keyword>
<evidence type="ECO:0000313" key="7">
    <source>
        <dbReference type="Proteomes" id="UP000465601"/>
    </source>
</evidence>
<evidence type="ECO:0000259" key="5">
    <source>
        <dbReference type="PROSITE" id="PS51635"/>
    </source>
</evidence>
<feature type="active site" description="Nucleophile" evidence="4">
    <location>
        <position position="37"/>
    </location>
</feature>
<dbReference type="Pfam" id="PF01734">
    <property type="entry name" value="Patatin"/>
    <property type="match status" value="1"/>
</dbReference>
<dbReference type="RefSeq" id="WP_151865432.1">
    <property type="nucleotide sequence ID" value="NZ_WBZB01000014.1"/>
</dbReference>
<evidence type="ECO:0000256" key="2">
    <source>
        <dbReference type="ARBA" id="ARBA00022963"/>
    </source>
</evidence>
<dbReference type="PANTHER" id="PTHR14226">
    <property type="entry name" value="NEUROPATHY TARGET ESTERASE/SWISS CHEESE D.MELANOGASTER"/>
    <property type="match status" value="1"/>
</dbReference>
<dbReference type="GO" id="GO:0016042">
    <property type="term" value="P:lipid catabolic process"/>
    <property type="evidence" value="ECO:0007669"/>
    <property type="project" value="UniProtKB-UniRule"/>
</dbReference>
<evidence type="ECO:0000256" key="4">
    <source>
        <dbReference type="PROSITE-ProRule" id="PRU01161"/>
    </source>
</evidence>
<gene>
    <name evidence="6" type="ORF">F8153_05855</name>
</gene>
<dbReference type="InterPro" id="IPR016035">
    <property type="entry name" value="Acyl_Trfase/lysoPLipase"/>
</dbReference>
<comment type="caution">
    <text evidence="6">The sequence shown here is derived from an EMBL/GenBank/DDBJ whole genome shotgun (WGS) entry which is preliminary data.</text>
</comment>
<feature type="short sequence motif" description="DGA/G" evidence="4">
    <location>
        <begin position="178"/>
        <end position="180"/>
    </location>
</feature>
<dbReference type="SUPFAM" id="SSF52151">
    <property type="entry name" value="FabD/lysophospholipase-like"/>
    <property type="match status" value="1"/>
</dbReference>
<dbReference type="CDD" id="cd07209">
    <property type="entry name" value="Pat_hypo_Ecoli_Z1214_like"/>
    <property type="match status" value="1"/>
</dbReference>
<dbReference type="InterPro" id="IPR050301">
    <property type="entry name" value="NTE"/>
</dbReference>
<dbReference type="PANTHER" id="PTHR14226:SF29">
    <property type="entry name" value="NEUROPATHY TARGET ESTERASE SWS"/>
    <property type="match status" value="1"/>
</dbReference>
<keyword evidence="3 4" id="KW-0443">Lipid metabolism</keyword>
<evidence type="ECO:0000256" key="3">
    <source>
        <dbReference type="ARBA" id="ARBA00023098"/>
    </source>
</evidence>
<sequence>MLGLTLEGGGAKGAYHIGAWRAFRELGIEFDGITGTSVGALNGALMIQDDFDTAWDIWYNINPGDVMKVDEKTIELIGEYQITTEHLNILYDEFKRVIKGSGIDITPLELMIKRNLKEDKLRSSKKDFGFVTVCLTDRKPLEIFKEDVPYGKMAEYLMASANLPIFKGKKIEGKSFLDGGFYDNLPMEMLYRRGYKKIIAVRVMAMGRVRRLKYDDLEIINIIPNRKLGLMLEFTKERSRTNMALGYLDTMKTLKNLKGNDYYIDYDFQDDEAIEFFKSFNTKTITNLAKILKLNNQKTKEALLMEDIIPRIAKLMNIKKENAYSEILVGMVEHMAAYKNIDPLKIYTIKDLLGQVYHEATNDLQENERKDYEVIEEIFIRLNKEKLLTEALKVIFTTRNAYTVGN</sequence>
<dbReference type="OrthoDB" id="9770965at2"/>
<keyword evidence="2 4" id="KW-0442">Lipid degradation</keyword>